<feature type="compositionally biased region" description="Basic and acidic residues" evidence="1">
    <location>
        <begin position="76"/>
        <end position="88"/>
    </location>
</feature>
<gene>
    <name evidence="2" type="ORF">DY000_02062880</name>
</gene>
<accession>A0ABQ7APV1</accession>
<proteinExistence type="predicted"/>
<reference evidence="2 3" key="1">
    <citation type="journal article" date="2020" name="BMC Genomics">
        <title>Intraspecific diversification of the crop wild relative Brassica cretica Lam. using demographic model selection.</title>
        <authorList>
            <person name="Kioukis A."/>
            <person name="Michalopoulou V.A."/>
            <person name="Briers L."/>
            <person name="Pirintsos S."/>
            <person name="Studholme D.J."/>
            <person name="Pavlidis P."/>
            <person name="Sarris P.F."/>
        </authorList>
    </citation>
    <scope>NUCLEOTIDE SEQUENCE [LARGE SCALE GENOMIC DNA]</scope>
    <source>
        <strain evidence="3">cv. PFS-1207/04</strain>
    </source>
</reference>
<dbReference type="Proteomes" id="UP000266723">
    <property type="component" value="Unassembled WGS sequence"/>
</dbReference>
<keyword evidence="3" id="KW-1185">Reference proteome</keyword>
<evidence type="ECO:0000313" key="2">
    <source>
        <dbReference type="EMBL" id="KAF3516116.1"/>
    </source>
</evidence>
<protein>
    <submittedName>
        <fullName evidence="2">Uncharacterized protein</fullName>
    </submittedName>
</protein>
<evidence type="ECO:0000313" key="3">
    <source>
        <dbReference type="Proteomes" id="UP000266723"/>
    </source>
</evidence>
<comment type="caution">
    <text evidence="2">The sequence shown here is derived from an EMBL/GenBank/DDBJ whole genome shotgun (WGS) entry which is preliminary data.</text>
</comment>
<dbReference type="EMBL" id="QGKV02001556">
    <property type="protein sequence ID" value="KAF3516116.1"/>
    <property type="molecule type" value="Genomic_DNA"/>
</dbReference>
<evidence type="ECO:0000256" key="1">
    <source>
        <dbReference type="SAM" id="MobiDB-lite"/>
    </source>
</evidence>
<sequence length="88" mass="10066">MVAEDSSGYRCEKMKRVSYRSKKMRQLVQESYSWRHSDNNKQKEKSGYHCRGLDGTNVKQLLALPQFGSSVTATRPEGEERVHSGAML</sequence>
<feature type="region of interest" description="Disordered" evidence="1">
    <location>
        <begin position="68"/>
        <end position="88"/>
    </location>
</feature>
<name>A0ABQ7APV1_BRACR</name>
<organism evidence="2 3">
    <name type="scientific">Brassica cretica</name>
    <name type="common">Mustard</name>
    <dbReference type="NCBI Taxonomy" id="69181"/>
    <lineage>
        <taxon>Eukaryota</taxon>
        <taxon>Viridiplantae</taxon>
        <taxon>Streptophyta</taxon>
        <taxon>Embryophyta</taxon>
        <taxon>Tracheophyta</taxon>
        <taxon>Spermatophyta</taxon>
        <taxon>Magnoliopsida</taxon>
        <taxon>eudicotyledons</taxon>
        <taxon>Gunneridae</taxon>
        <taxon>Pentapetalae</taxon>
        <taxon>rosids</taxon>
        <taxon>malvids</taxon>
        <taxon>Brassicales</taxon>
        <taxon>Brassicaceae</taxon>
        <taxon>Brassiceae</taxon>
        <taxon>Brassica</taxon>
    </lineage>
</organism>